<proteinExistence type="predicted"/>
<reference evidence="1 2" key="1">
    <citation type="submission" date="2021-06" db="EMBL/GenBank/DDBJ databases">
        <title>Caerostris darwini draft genome.</title>
        <authorList>
            <person name="Kono N."/>
            <person name="Arakawa K."/>
        </authorList>
    </citation>
    <scope>NUCLEOTIDE SEQUENCE [LARGE SCALE GENOMIC DNA]</scope>
</reference>
<dbReference type="AlphaFoldDB" id="A0AAV4RYJ4"/>
<comment type="caution">
    <text evidence="1">The sequence shown here is derived from an EMBL/GenBank/DDBJ whole genome shotgun (WGS) entry which is preliminary data.</text>
</comment>
<keyword evidence="2" id="KW-1185">Reference proteome</keyword>
<dbReference type="Proteomes" id="UP001054837">
    <property type="component" value="Unassembled WGS sequence"/>
</dbReference>
<name>A0AAV4RYJ4_9ARAC</name>
<protein>
    <submittedName>
        <fullName evidence="1">Uncharacterized protein</fullName>
    </submittedName>
</protein>
<organism evidence="1 2">
    <name type="scientific">Caerostris darwini</name>
    <dbReference type="NCBI Taxonomy" id="1538125"/>
    <lineage>
        <taxon>Eukaryota</taxon>
        <taxon>Metazoa</taxon>
        <taxon>Ecdysozoa</taxon>
        <taxon>Arthropoda</taxon>
        <taxon>Chelicerata</taxon>
        <taxon>Arachnida</taxon>
        <taxon>Araneae</taxon>
        <taxon>Araneomorphae</taxon>
        <taxon>Entelegynae</taxon>
        <taxon>Araneoidea</taxon>
        <taxon>Araneidae</taxon>
        <taxon>Caerostris</taxon>
    </lineage>
</organism>
<accession>A0AAV4RYJ4</accession>
<gene>
    <name evidence="1" type="ORF">CDAR_369431</name>
</gene>
<dbReference type="EMBL" id="BPLQ01006913">
    <property type="protein sequence ID" value="GIY26159.1"/>
    <property type="molecule type" value="Genomic_DNA"/>
</dbReference>
<evidence type="ECO:0000313" key="2">
    <source>
        <dbReference type="Proteomes" id="UP001054837"/>
    </source>
</evidence>
<evidence type="ECO:0000313" key="1">
    <source>
        <dbReference type="EMBL" id="GIY26159.1"/>
    </source>
</evidence>
<sequence length="79" mass="8553">MESGKTLITVSGTYSEAADGNFRPVGLEAELFRLNDHFCRLSHMQSPQAIGSDRFQVIKPEIPKSAFAATRVGGHCSAN</sequence>